<sequence>MMGVVIRMSKTRRNGVAFGLGVGAGTLLAAGLIPLAAAGAAWADDGVTGGADGGVSTPVGGGNVEGGTGVNLPNPFNPFAPVGVSGDTGVEGGVSTPVGGGNVEGGTGVDLPNPFNPFAPVGVSGDTGVEGGVNTPIVDAGVDGGVDAGIGR</sequence>
<evidence type="ECO:0000256" key="1">
    <source>
        <dbReference type="SAM" id="SignalP"/>
    </source>
</evidence>
<keyword evidence="1" id="KW-0732">Signal</keyword>
<gene>
    <name evidence="2" type="ORF">MMAGJ_05130</name>
</gene>
<dbReference type="Proteomes" id="UP000465622">
    <property type="component" value="Chromosome"/>
</dbReference>
<reference evidence="2 3" key="1">
    <citation type="journal article" date="2019" name="Emerg. Microbes Infect.">
        <title>Comprehensive subspecies identification of 175 nontuberculous mycobacteria species based on 7547 genomic profiles.</title>
        <authorList>
            <person name="Matsumoto Y."/>
            <person name="Kinjo T."/>
            <person name="Motooka D."/>
            <person name="Nabeya D."/>
            <person name="Jung N."/>
            <person name="Uechi K."/>
            <person name="Horii T."/>
            <person name="Iida T."/>
            <person name="Fujita J."/>
            <person name="Nakamura S."/>
        </authorList>
    </citation>
    <scope>NUCLEOTIDE SEQUENCE [LARGE SCALE GENOMIC DNA]</scope>
    <source>
        <strain evidence="2 3">JCM 12375</strain>
    </source>
</reference>
<protein>
    <submittedName>
        <fullName evidence="2">Uncharacterized protein</fullName>
    </submittedName>
</protein>
<evidence type="ECO:0000313" key="2">
    <source>
        <dbReference type="EMBL" id="BBX31231.1"/>
    </source>
</evidence>
<dbReference type="EMBL" id="AP022567">
    <property type="protein sequence ID" value="BBX31231.1"/>
    <property type="molecule type" value="Genomic_DNA"/>
</dbReference>
<feature type="chain" id="PRO_5047162279" evidence="1">
    <location>
        <begin position="44"/>
        <end position="152"/>
    </location>
</feature>
<accession>A0ABM7HL63</accession>
<feature type="signal peptide" evidence="1">
    <location>
        <begin position="1"/>
        <end position="43"/>
    </location>
</feature>
<keyword evidence="3" id="KW-1185">Reference proteome</keyword>
<evidence type="ECO:0000313" key="3">
    <source>
        <dbReference type="Proteomes" id="UP000465622"/>
    </source>
</evidence>
<name>A0ABM7HL63_MYCME</name>
<organism evidence="2 3">
    <name type="scientific">Mycolicibacterium mageritense</name>
    <name type="common">Mycobacterium mageritense</name>
    <dbReference type="NCBI Taxonomy" id="53462"/>
    <lineage>
        <taxon>Bacteria</taxon>
        <taxon>Bacillati</taxon>
        <taxon>Actinomycetota</taxon>
        <taxon>Actinomycetes</taxon>
        <taxon>Mycobacteriales</taxon>
        <taxon>Mycobacteriaceae</taxon>
        <taxon>Mycolicibacterium</taxon>
    </lineage>
</organism>
<proteinExistence type="predicted"/>